<feature type="transmembrane region" description="Helical" evidence="8">
    <location>
        <begin position="212"/>
        <end position="238"/>
    </location>
</feature>
<dbReference type="GO" id="GO:0008233">
    <property type="term" value="F:peptidase activity"/>
    <property type="evidence" value="ECO:0007669"/>
    <property type="project" value="UniProtKB-KW"/>
</dbReference>
<dbReference type="NCBIfam" id="TIGR02602">
    <property type="entry name" value="8TM_EpsH"/>
    <property type="match status" value="1"/>
</dbReference>
<dbReference type="EMBL" id="BLXY01000002">
    <property type="protein sequence ID" value="GFO63701.1"/>
    <property type="molecule type" value="Genomic_DNA"/>
</dbReference>
<dbReference type="NCBIfam" id="TIGR04178">
    <property type="entry name" value="exo_archaeo"/>
    <property type="match status" value="1"/>
</dbReference>
<evidence type="ECO:0000313" key="11">
    <source>
        <dbReference type="Proteomes" id="UP000568888"/>
    </source>
</evidence>
<dbReference type="InterPro" id="IPR017540">
    <property type="entry name" value="Exosortase-1"/>
</dbReference>
<dbReference type="InterPro" id="IPR019127">
    <property type="entry name" value="Exosortase"/>
</dbReference>
<dbReference type="EMBL" id="CP096574">
    <property type="protein sequence ID" value="UPU37759.1"/>
    <property type="molecule type" value="Genomic_DNA"/>
</dbReference>
<protein>
    <submittedName>
        <fullName evidence="9 10">Exosortase</fullName>
    </submittedName>
</protein>
<dbReference type="NCBIfam" id="TIGR03109">
    <property type="entry name" value="exosort_XrtA"/>
    <property type="match status" value="1"/>
</dbReference>
<reference evidence="10" key="3">
    <citation type="submission" date="2022-04" db="EMBL/GenBank/DDBJ databases">
        <authorList>
            <person name="Liu G."/>
        </authorList>
    </citation>
    <scope>NUCLEOTIDE SEQUENCE</scope>
    <source>
        <strain evidence="10">RG22</strain>
    </source>
</reference>
<proteinExistence type="predicted"/>
<keyword evidence="5" id="KW-0378">Hydrolase</keyword>
<reference evidence="9" key="2">
    <citation type="journal article" date="2021" name="Int. J. Syst. Evol. Microbiol.">
        <title>Geomonas silvestris sp. nov., Geomonas paludis sp. nov. and Geomonas limicola sp. nov., isolated from terrestrial environments, and emended description of the genus Geomonas.</title>
        <authorList>
            <person name="Itoh H."/>
            <person name="Xu Z."/>
            <person name="Masuda Y."/>
            <person name="Ushijima N."/>
            <person name="Hayakawa C."/>
            <person name="Shiratori Y."/>
            <person name="Senoo K."/>
        </authorList>
    </citation>
    <scope>NUCLEOTIDE SEQUENCE</scope>
    <source>
        <strain evidence="9">Red736</strain>
    </source>
</reference>
<keyword evidence="12" id="KW-1185">Reference proteome</keyword>
<evidence type="ECO:0000256" key="5">
    <source>
        <dbReference type="ARBA" id="ARBA00022801"/>
    </source>
</evidence>
<evidence type="ECO:0000256" key="4">
    <source>
        <dbReference type="ARBA" id="ARBA00022692"/>
    </source>
</evidence>
<sequence length="276" mass="30170">MALARNDKIKLALLLVLWFVVISPVLPEMVREWSGHSDNNHGFLVPLIALYLVWQKKEELAGAGLESSRWGWVVLVAGLVSFLLSLAGGVAFTARVAVVISLFGLIWYCTGARWTRLLAFPVLFLLFMIPVPVSVIGMVSMPLQLMATKLSAQIIQHLSIPVYREGNMLYFVGTQLEVAEACSGVRSIMSLTMLGTIFAYMSRNGWGRRIALVLAAVPIAMAANILRITGTGVLANFFGDRVARGFLHEFSGLVVFVFGLAVLGLLYTLLNSKKVA</sequence>
<keyword evidence="3" id="KW-0645">Protease</keyword>
<keyword evidence="2" id="KW-1003">Cell membrane</keyword>
<reference evidence="11" key="1">
    <citation type="submission" date="2020-06" db="EMBL/GenBank/DDBJ databases">
        <title>Draft genomic sequecing of Geomonas sp. Red736.</title>
        <authorList>
            <person name="Itoh H."/>
            <person name="Xu Z.X."/>
            <person name="Ushijima N."/>
            <person name="Masuda Y."/>
            <person name="Shiratori Y."/>
            <person name="Senoo K."/>
        </authorList>
    </citation>
    <scope>NUCLEOTIDE SEQUENCE [LARGE SCALE GENOMIC DNA]</scope>
    <source>
        <strain evidence="11">Red736</strain>
    </source>
</reference>
<evidence type="ECO:0000256" key="3">
    <source>
        <dbReference type="ARBA" id="ARBA00022670"/>
    </source>
</evidence>
<dbReference type="GO" id="GO:0006508">
    <property type="term" value="P:proteolysis"/>
    <property type="evidence" value="ECO:0007669"/>
    <property type="project" value="UniProtKB-KW"/>
</dbReference>
<keyword evidence="7 8" id="KW-0472">Membrane</keyword>
<organism evidence="9 11">
    <name type="scientific">Geomonas paludis</name>
    <dbReference type="NCBI Taxonomy" id="2740185"/>
    <lineage>
        <taxon>Bacteria</taxon>
        <taxon>Pseudomonadati</taxon>
        <taxon>Thermodesulfobacteriota</taxon>
        <taxon>Desulfuromonadia</taxon>
        <taxon>Geobacterales</taxon>
        <taxon>Geobacteraceae</taxon>
        <taxon>Geomonas</taxon>
    </lineage>
</organism>
<evidence type="ECO:0000313" key="10">
    <source>
        <dbReference type="EMBL" id="UPU37759.1"/>
    </source>
</evidence>
<dbReference type="GO" id="GO:0005886">
    <property type="term" value="C:plasma membrane"/>
    <property type="evidence" value="ECO:0007669"/>
    <property type="project" value="UniProtKB-SubCell"/>
</dbReference>
<dbReference type="Proteomes" id="UP000568888">
    <property type="component" value="Unassembled WGS sequence"/>
</dbReference>
<dbReference type="InterPro" id="IPR013426">
    <property type="entry name" value="EpsH-like"/>
</dbReference>
<evidence type="ECO:0000256" key="6">
    <source>
        <dbReference type="ARBA" id="ARBA00022989"/>
    </source>
</evidence>
<dbReference type="InterPro" id="IPR026392">
    <property type="entry name" value="Exo/Archaeosortase_dom"/>
</dbReference>
<accession>A0A6V8MUK9</accession>
<evidence type="ECO:0000256" key="7">
    <source>
        <dbReference type="ARBA" id="ARBA00023136"/>
    </source>
</evidence>
<comment type="subcellular location">
    <subcellularLocation>
        <location evidence="1">Cell membrane</location>
        <topology evidence="1">Multi-pass membrane protein</topology>
    </subcellularLocation>
</comment>
<keyword evidence="4 8" id="KW-0812">Transmembrane</keyword>
<name>A0A6V8MUK9_9BACT</name>
<feature type="transmembrane region" description="Helical" evidence="8">
    <location>
        <begin position="117"/>
        <end position="141"/>
    </location>
</feature>
<feature type="transmembrane region" description="Helical" evidence="8">
    <location>
        <begin position="72"/>
        <end position="105"/>
    </location>
</feature>
<evidence type="ECO:0000256" key="2">
    <source>
        <dbReference type="ARBA" id="ARBA00022475"/>
    </source>
</evidence>
<keyword evidence="6 8" id="KW-1133">Transmembrane helix</keyword>
<gene>
    <name evidence="9" type="ORF">GMPD_16200</name>
    <name evidence="10" type="ORF">M1B72_08645</name>
</gene>
<feature type="transmembrane region" description="Helical" evidence="8">
    <location>
        <begin position="250"/>
        <end position="270"/>
    </location>
</feature>
<dbReference type="AlphaFoldDB" id="A0A6V8MUK9"/>
<evidence type="ECO:0000313" key="9">
    <source>
        <dbReference type="EMBL" id="GFO63701.1"/>
    </source>
</evidence>
<dbReference type="RefSeq" id="WP_183346543.1">
    <property type="nucleotide sequence ID" value="NZ_BLXY01000002.1"/>
</dbReference>
<dbReference type="Proteomes" id="UP000831485">
    <property type="component" value="Chromosome"/>
</dbReference>
<dbReference type="Pfam" id="PF09721">
    <property type="entry name" value="Exosortase_EpsH"/>
    <property type="match status" value="1"/>
</dbReference>
<evidence type="ECO:0000313" key="12">
    <source>
        <dbReference type="Proteomes" id="UP000831485"/>
    </source>
</evidence>
<evidence type="ECO:0000256" key="8">
    <source>
        <dbReference type="SAM" id="Phobius"/>
    </source>
</evidence>
<evidence type="ECO:0000256" key="1">
    <source>
        <dbReference type="ARBA" id="ARBA00004651"/>
    </source>
</evidence>